<gene>
    <name evidence="2" type="ORF">F8388_002453</name>
    <name evidence="3" type="ORF">G4B88_014053</name>
</gene>
<dbReference type="InterPro" id="IPR044824">
    <property type="entry name" value="MAIN-like"/>
</dbReference>
<dbReference type="EMBL" id="JAATIP010000285">
    <property type="protein sequence ID" value="KAF4354053.1"/>
    <property type="molecule type" value="Genomic_DNA"/>
</dbReference>
<dbReference type="InterPro" id="IPR019557">
    <property type="entry name" value="AminoTfrase-like_pln_mobile"/>
</dbReference>
<protein>
    <recommendedName>
        <fullName evidence="1">Aminotransferase-like plant mobile domain-containing protein</fullName>
    </recommendedName>
</protein>
<name>A0A7J6I0X3_CANSA</name>
<dbReference type="EMBL" id="JAATIQ010000013">
    <property type="protein sequence ID" value="KAF4401212.1"/>
    <property type="molecule type" value="Genomic_DNA"/>
</dbReference>
<feature type="domain" description="Aminotransferase-like plant mobile" evidence="1">
    <location>
        <begin position="100"/>
        <end position="455"/>
    </location>
</feature>
<sequence length="726" mass="83437">MDDLEKSIVEAREELMISSNGNGPFLKQAHFLKPTVTSIKDPSFKLLHKDTHCHSSITTTKWGNLPFEVAFDGWLFPQDKWKEWVRSLSFKHRQIWEKAGIFDAIMGSTYKINKYPEVVLELAKKWCPETNTFLFLWGEATVTLEDIALCGGYSVLGCPVFSPLESSYMEEMEEMLKEARLEIVRSKAKKACQSAWMTRFMGEKSDLEHVAFISLWLSRFVLPSPSRTTISKHLFPLAILLANGTRVALAPAVLATIYRDLTLLKRKMVDLSESEGELILWAPFQLVLVWVWERFSSFQPKRNLVQVGQQRLAQWHKVKKPPSPFDYDGGTFSWRPYATTMDSICALTQIYGEKADWVSVDSDSSEQLLSLVKYLRPTELVGKHFDGYCIEKYLPHRVARQFGMDQDLPGNVARFNETPSTAWKQYNKPIDFRKLYIPSMSYNSCVTLRYFNWWNDMLKLGGKDDVKSIGKQSKWREENDLSWPPGFPPKCGNVKGRESDPEDNLTLKEMFNGVETDESANGEIPRDDDPLLVTAKIKPVEEQVDEFMQSSIAIPVKTALEKEEIRTPSGFDLDQKEAVEKRLKKRVLPFCRLQNEVCSELVLNFSGTNSDSSECEERLLAWLEEFLLEIKETEAEVDDDPLLVNAKMEHVEEQVDEIMQSSIAIPVKTVLEKEEIQTPSWLDLDQVEELKRELPSLKKGFEERKRPIHTLKVIKTQVIVDMPCTI</sequence>
<evidence type="ECO:0000313" key="3">
    <source>
        <dbReference type="EMBL" id="KAF4401212.1"/>
    </source>
</evidence>
<evidence type="ECO:0000259" key="1">
    <source>
        <dbReference type="Pfam" id="PF10536"/>
    </source>
</evidence>
<evidence type="ECO:0000313" key="2">
    <source>
        <dbReference type="EMBL" id="KAF4354053.1"/>
    </source>
</evidence>
<reference evidence="4 5" key="1">
    <citation type="journal article" date="2020" name="bioRxiv">
        <title>Sequence and annotation of 42 cannabis genomes reveals extensive copy number variation in cannabinoid synthesis and pathogen resistance genes.</title>
        <authorList>
            <person name="Mckernan K.J."/>
            <person name="Helbert Y."/>
            <person name="Kane L.T."/>
            <person name="Ebling H."/>
            <person name="Zhang L."/>
            <person name="Liu B."/>
            <person name="Eaton Z."/>
            <person name="Mclaughlin S."/>
            <person name="Kingan S."/>
            <person name="Baybayan P."/>
            <person name="Concepcion G."/>
            <person name="Jordan M."/>
            <person name="Riva A."/>
            <person name="Barbazuk W."/>
            <person name="Harkins T."/>
        </authorList>
    </citation>
    <scope>NUCLEOTIDE SEQUENCE [LARGE SCALE GENOMIC DNA]</scope>
    <source>
        <strain evidence="4 5">cv. Jamaican Lion 4</strain>
        <strain evidence="3">Father</strain>
        <strain evidence="2">Mother</strain>
        <tissue evidence="3">Leaf</tissue>
    </source>
</reference>
<dbReference type="PANTHER" id="PTHR46033:SF77">
    <property type="entry name" value="SERINE_THREONINE-PROTEIN PHOSPHATASE 7 LONG FORM HOMOLOG"/>
    <property type="match status" value="1"/>
</dbReference>
<accession>A0A7J6I0X3</accession>
<dbReference type="AlphaFoldDB" id="A0A7J6I0X3"/>
<comment type="caution">
    <text evidence="3">The sequence shown here is derived from an EMBL/GenBank/DDBJ whole genome shotgun (WGS) entry which is preliminary data.</text>
</comment>
<dbReference type="Proteomes" id="UP000525078">
    <property type="component" value="Unassembled WGS sequence"/>
</dbReference>
<proteinExistence type="predicted"/>
<keyword evidence="5" id="KW-1185">Reference proteome</keyword>
<dbReference type="PANTHER" id="PTHR46033">
    <property type="entry name" value="PROTEIN MAIN-LIKE 2"/>
    <property type="match status" value="1"/>
</dbReference>
<dbReference type="GO" id="GO:0010073">
    <property type="term" value="P:meristem maintenance"/>
    <property type="evidence" value="ECO:0007669"/>
    <property type="project" value="InterPro"/>
</dbReference>
<evidence type="ECO:0000313" key="5">
    <source>
        <dbReference type="Proteomes" id="UP000583929"/>
    </source>
</evidence>
<dbReference type="Proteomes" id="UP000583929">
    <property type="component" value="Unassembled WGS sequence"/>
</dbReference>
<dbReference type="Pfam" id="PF10536">
    <property type="entry name" value="PMD"/>
    <property type="match status" value="1"/>
</dbReference>
<organism evidence="3 5">
    <name type="scientific">Cannabis sativa</name>
    <name type="common">Hemp</name>
    <name type="synonym">Marijuana</name>
    <dbReference type="NCBI Taxonomy" id="3483"/>
    <lineage>
        <taxon>Eukaryota</taxon>
        <taxon>Viridiplantae</taxon>
        <taxon>Streptophyta</taxon>
        <taxon>Embryophyta</taxon>
        <taxon>Tracheophyta</taxon>
        <taxon>Spermatophyta</taxon>
        <taxon>Magnoliopsida</taxon>
        <taxon>eudicotyledons</taxon>
        <taxon>Gunneridae</taxon>
        <taxon>Pentapetalae</taxon>
        <taxon>rosids</taxon>
        <taxon>fabids</taxon>
        <taxon>Rosales</taxon>
        <taxon>Cannabaceae</taxon>
        <taxon>Cannabis</taxon>
    </lineage>
</organism>
<evidence type="ECO:0000313" key="4">
    <source>
        <dbReference type="Proteomes" id="UP000525078"/>
    </source>
</evidence>